<dbReference type="PROSITE" id="PS51257">
    <property type="entry name" value="PROKAR_LIPOPROTEIN"/>
    <property type="match status" value="1"/>
</dbReference>
<organism evidence="2 3">
    <name type="scientific">Flavobacterium silvaticum</name>
    <dbReference type="NCBI Taxonomy" id="1852020"/>
    <lineage>
        <taxon>Bacteria</taxon>
        <taxon>Pseudomonadati</taxon>
        <taxon>Bacteroidota</taxon>
        <taxon>Flavobacteriia</taxon>
        <taxon>Flavobacteriales</taxon>
        <taxon>Flavobacteriaceae</taxon>
        <taxon>Flavobacterium</taxon>
    </lineage>
</organism>
<dbReference type="Proteomes" id="UP000712080">
    <property type="component" value="Unassembled WGS sequence"/>
</dbReference>
<accession>A0A972JHS8</accession>
<dbReference type="EMBL" id="JAAMPU010000091">
    <property type="protein sequence ID" value="NMH26562.1"/>
    <property type="molecule type" value="Genomic_DNA"/>
</dbReference>
<keyword evidence="1" id="KW-1133">Transmembrane helix</keyword>
<keyword evidence="1" id="KW-0812">Transmembrane</keyword>
<keyword evidence="3" id="KW-1185">Reference proteome</keyword>
<protein>
    <submittedName>
        <fullName evidence="2">Uncharacterized protein</fullName>
    </submittedName>
</protein>
<feature type="transmembrane region" description="Helical" evidence="1">
    <location>
        <begin position="187"/>
        <end position="204"/>
    </location>
</feature>
<dbReference type="RefSeq" id="WP_169525486.1">
    <property type="nucleotide sequence ID" value="NZ_JAAMPU010000091.1"/>
</dbReference>
<evidence type="ECO:0000313" key="2">
    <source>
        <dbReference type="EMBL" id="NMH26562.1"/>
    </source>
</evidence>
<proteinExistence type="predicted"/>
<name>A0A972JHS8_9FLAO</name>
<comment type="caution">
    <text evidence="2">The sequence shown here is derived from an EMBL/GenBank/DDBJ whole genome shotgun (WGS) entry which is preliminary data.</text>
</comment>
<dbReference type="AlphaFoldDB" id="A0A972JHS8"/>
<reference evidence="2" key="1">
    <citation type="submission" date="2020-02" db="EMBL/GenBank/DDBJ databases">
        <title>Flavobacterium sp. genome.</title>
        <authorList>
            <person name="Jung H.S."/>
            <person name="Baek J.H."/>
            <person name="Jeon C.O."/>
        </authorList>
    </citation>
    <scope>NUCLEOTIDE SEQUENCE</scope>
    <source>
        <strain evidence="2">SE-s28</strain>
    </source>
</reference>
<keyword evidence="1" id="KW-0472">Membrane</keyword>
<evidence type="ECO:0000256" key="1">
    <source>
        <dbReference type="SAM" id="Phobius"/>
    </source>
</evidence>
<sequence length="214" mass="24440">MENTNSKKLSTKAKIINAAYLIFIVILACNMSNEVLSSFGIMNKKIESLNFGKAIYSIPDSLTLGKYEEINLIVTRGQVDKNLKKVNDVQKIEFATRIQANLVDPTGENFKIKSISTKEQSVNKLSATSWKFLVKPVKSGNSKLILIATIKYNDRIGENSKDVIIQEKHTFIRPCWYMTIYLFFQEYWQWIIAALFLPILFKLIDLKSKSKNGS</sequence>
<gene>
    <name evidence="2" type="ORF">G6047_00830</name>
</gene>
<evidence type="ECO:0000313" key="3">
    <source>
        <dbReference type="Proteomes" id="UP000712080"/>
    </source>
</evidence>